<accession>A0ABT0MF74</accession>
<comment type="caution">
    <text evidence="1">The sequence shown here is derived from an EMBL/GenBank/DDBJ whole genome shotgun (WGS) entry which is preliminary data.</text>
</comment>
<evidence type="ECO:0000313" key="2">
    <source>
        <dbReference type="Proteomes" id="UP001431217"/>
    </source>
</evidence>
<dbReference type="Proteomes" id="UP001431217">
    <property type="component" value="Unassembled WGS sequence"/>
</dbReference>
<dbReference type="EMBL" id="JAMBEP010000001">
    <property type="protein sequence ID" value="MCL1633527.1"/>
    <property type="molecule type" value="Genomic_DNA"/>
</dbReference>
<organism evidence="1 2">
    <name type="scientific">Luteimonas galliterrae</name>
    <dbReference type="NCBI Taxonomy" id="2940486"/>
    <lineage>
        <taxon>Bacteria</taxon>
        <taxon>Pseudomonadati</taxon>
        <taxon>Pseudomonadota</taxon>
        <taxon>Gammaproteobacteria</taxon>
        <taxon>Lysobacterales</taxon>
        <taxon>Lysobacteraceae</taxon>
        <taxon>Luteimonas</taxon>
    </lineage>
</organism>
<name>A0ABT0MF74_9GAMM</name>
<gene>
    <name evidence="1" type="ORF">M2650_02550</name>
</gene>
<evidence type="ECO:0000313" key="1">
    <source>
        <dbReference type="EMBL" id="MCL1633527.1"/>
    </source>
</evidence>
<sequence length="267" mass="30425">MSALRIRIELNKGRVGMPFGKLARVCDETTRFLVMLSEDLGLPQTDAWLAEEFENASVDFDVRYAYPVDPFQAEIGRQALEMIAGENSDYFGVSVRIRPETRRQFRNVTRALDPGEKMRIGVYKDNEHRPVTWFDVQRSDATEITEGIVDRHTYGEVQGVVNAFFKEHDPPYLRIRELSTGALVKCFFRPEMYKAAVELLEDKEAIVFVEGWLREDATTGITREIKVEDFTPACDFNEAEVSALFGSVPDYTGNLTSEQFVEGIRGD</sequence>
<keyword evidence="2" id="KW-1185">Reference proteome</keyword>
<protein>
    <submittedName>
        <fullName evidence="1">Uncharacterized protein</fullName>
    </submittedName>
</protein>
<reference evidence="1 2" key="1">
    <citation type="submission" date="2022-05" db="EMBL/GenBank/DDBJ databases">
        <title>Luteimonas sp. SX5, whole genome shotgun sequencing project.</title>
        <authorList>
            <person name="Zhao G."/>
            <person name="Shen L."/>
        </authorList>
    </citation>
    <scope>NUCLEOTIDE SEQUENCE [LARGE SCALE GENOMIC DNA]</scope>
    <source>
        <strain evidence="1 2">SX5</strain>
    </source>
</reference>
<proteinExistence type="predicted"/>
<dbReference type="RefSeq" id="WP_249470719.1">
    <property type="nucleotide sequence ID" value="NZ_JAMBEP010000001.1"/>
</dbReference>